<feature type="transmembrane region" description="Helical" evidence="1">
    <location>
        <begin position="327"/>
        <end position="348"/>
    </location>
</feature>
<protein>
    <recommendedName>
        <fullName evidence="4">Teichoic acid polysaccharide export protein</fullName>
    </recommendedName>
</protein>
<evidence type="ECO:0000313" key="2">
    <source>
        <dbReference type="EMBL" id="APX73292.1"/>
    </source>
</evidence>
<feature type="transmembrane region" description="Helical" evidence="1">
    <location>
        <begin position="12"/>
        <end position="29"/>
    </location>
</feature>
<dbReference type="KEGG" id="lalw:BTM29_12370"/>
<evidence type="ECO:0008006" key="4">
    <source>
        <dbReference type="Google" id="ProtNLM"/>
    </source>
</evidence>
<feature type="transmembrane region" description="Helical" evidence="1">
    <location>
        <begin position="287"/>
        <end position="307"/>
    </location>
</feature>
<dbReference type="EMBL" id="CP019323">
    <property type="protein sequence ID" value="APX73292.1"/>
    <property type="molecule type" value="Genomic_DNA"/>
</dbReference>
<feature type="transmembrane region" description="Helical" evidence="1">
    <location>
        <begin position="108"/>
        <end position="126"/>
    </location>
</feature>
<reference evidence="3" key="1">
    <citation type="submission" date="2016-12" db="EMBL/GenBank/DDBJ databases">
        <authorList>
            <person name="Jung M.Y."/>
            <person name="Lee S.H."/>
        </authorList>
    </citation>
    <scope>NUCLEOTIDE SEQUENCE [LARGE SCALE GENOMIC DNA]</scope>
    <source>
        <strain evidence="3">WiKim39</strain>
    </source>
</reference>
<proteinExistence type="predicted"/>
<feature type="transmembrane region" description="Helical" evidence="1">
    <location>
        <begin position="184"/>
        <end position="201"/>
    </location>
</feature>
<dbReference type="RefSeq" id="WP_076618539.1">
    <property type="nucleotide sequence ID" value="NZ_CP019323.1"/>
</dbReference>
<organism evidence="2 3">
    <name type="scientific">Companilactobacillus allii</name>
    <dbReference type="NCBI Taxonomy" id="1847728"/>
    <lineage>
        <taxon>Bacteria</taxon>
        <taxon>Bacillati</taxon>
        <taxon>Bacillota</taxon>
        <taxon>Bacilli</taxon>
        <taxon>Lactobacillales</taxon>
        <taxon>Lactobacillaceae</taxon>
        <taxon>Companilactobacillus</taxon>
    </lineage>
</organism>
<dbReference type="Proteomes" id="UP000187499">
    <property type="component" value="Chromosome"/>
</dbReference>
<dbReference type="AlphaFoldDB" id="A0A1P8Q625"/>
<gene>
    <name evidence="2" type="ORF">BTM29_12370</name>
</gene>
<feature type="transmembrane region" description="Helical" evidence="1">
    <location>
        <begin position="383"/>
        <end position="402"/>
    </location>
</feature>
<feature type="transmembrane region" description="Helical" evidence="1">
    <location>
        <begin position="249"/>
        <end position="275"/>
    </location>
</feature>
<feature type="transmembrane region" description="Helical" evidence="1">
    <location>
        <begin position="132"/>
        <end position="149"/>
    </location>
</feature>
<evidence type="ECO:0000313" key="3">
    <source>
        <dbReference type="Proteomes" id="UP000187499"/>
    </source>
</evidence>
<keyword evidence="3" id="KW-1185">Reference proteome</keyword>
<name>A0A1P8Q625_9LACO</name>
<feature type="transmembrane region" description="Helical" evidence="1">
    <location>
        <begin position="75"/>
        <end position="96"/>
    </location>
</feature>
<keyword evidence="1" id="KW-1133">Transmembrane helix</keyword>
<dbReference type="OrthoDB" id="1821221at2"/>
<dbReference type="Pfam" id="PF19528">
    <property type="entry name" value="DUF6056"/>
    <property type="match status" value="1"/>
</dbReference>
<dbReference type="InterPro" id="IPR045691">
    <property type="entry name" value="DUF6056"/>
</dbReference>
<keyword evidence="1" id="KW-0472">Membrane</keyword>
<sequence>MQFRTSKKWERVFFPIVFLYFFIFRFLVIPSGDDYFWGGSQGEYLMNHGFYGPQKIYGGSSNGRWIGNLSEIFTVHHLIFAMLAYAIFWTLLIWCIWKLTGRSKLSMILSGLFVFTFQDGYISTVLGWNAGFINYIPPLALILLFLTFIKDLYDGNRIYHPILLAICTFLMSLVGGLFVEHLTLYQIFIGVIAILCGIYIYHEKFQWFEGSYLLGAIVSAAIMFSHPAYHEKSTYRDTNFDLHGIINNYFYITHYWFNTLNIVVNIALCLAIIVIATHQLRNNKLKWFINIISVFFIIYYVTINIWLGQHNYDQFFMYQNLSIRITQIDGIMTIVYWLFLIFATICLFNAKSNYILYFSMFTYFALISPFIIIISPINSREFFTSYVFLYIATIIYVQKAASFYSRYMVKNLRTVATIVLLLCSINVGYKMVANYQANLIRVQDERFLSGKASLPNHVPYRKYVLSNDALLQQSSTYWKDFLNKSWLERLY</sequence>
<evidence type="ECO:0000256" key="1">
    <source>
        <dbReference type="SAM" id="Phobius"/>
    </source>
</evidence>
<keyword evidence="1" id="KW-0812">Transmembrane</keyword>
<feature type="transmembrane region" description="Helical" evidence="1">
    <location>
        <begin position="161"/>
        <end position="178"/>
    </location>
</feature>
<accession>A0A1P8Q625</accession>
<feature type="transmembrane region" description="Helical" evidence="1">
    <location>
        <begin position="213"/>
        <end position="229"/>
    </location>
</feature>
<feature type="transmembrane region" description="Helical" evidence="1">
    <location>
        <begin position="355"/>
        <end position="377"/>
    </location>
</feature>